<dbReference type="AlphaFoldDB" id="A0A0R3QAR8"/>
<evidence type="ECO:0000256" key="16">
    <source>
        <dbReference type="ARBA" id="ARBA00042038"/>
    </source>
</evidence>
<keyword evidence="13 19" id="KW-0472">Membrane</keyword>
<comment type="similarity">
    <text evidence="4">Belongs to the cation diffusion facilitator (CDF) transporter (TC 2.A.4) family. SLC30A subfamily.</text>
</comment>
<evidence type="ECO:0000256" key="11">
    <source>
        <dbReference type="ARBA" id="ARBA00023034"/>
    </source>
</evidence>
<dbReference type="InterPro" id="IPR027469">
    <property type="entry name" value="Cation_efflux_TMD_sf"/>
</dbReference>
<dbReference type="InterPro" id="IPR045316">
    <property type="entry name" value="Msc2-like"/>
</dbReference>
<gene>
    <name evidence="21" type="ORF">BTMF_LOCUS2750</name>
</gene>
<keyword evidence="11" id="KW-0333">Golgi apparatus</keyword>
<dbReference type="Gene3D" id="1.20.1510.10">
    <property type="entry name" value="Cation efflux protein transmembrane domain"/>
    <property type="match status" value="1"/>
</dbReference>
<evidence type="ECO:0000256" key="15">
    <source>
        <dbReference type="ARBA" id="ARBA00040846"/>
    </source>
</evidence>
<keyword evidence="10 19" id="KW-1133">Transmembrane helix</keyword>
<keyword evidence="7 19" id="KW-0812">Transmembrane</keyword>
<dbReference type="NCBIfam" id="TIGR01297">
    <property type="entry name" value="CDF"/>
    <property type="match status" value="1"/>
</dbReference>
<dbReference type="GO" id="GO:0005385">
    <property type="term" value="F:zinc ion transmembrane transporter activity"/>
    <property type="evidence" value="ECO:0007669"/>
    <property type="project" value="InterPro"/>
</dbReference>
<dbReference type="Proteomes" id="UP000280834">
    <property type="component" value="Unassembled WGS sequence"/>
</dbReference>
<evidence type="ECO:0000256" key="3">
    <source>
        <dbReference type="ARBA" id="ARBA00004557"/>
    </source>
</evidence>
<dbReference type="GO" id="GO:0012507">
    <property type="term" value="C:ER to Golgi transport vesicle membrane"/>
    <property type="evidence" value="ECO:0007669"/>
    <property type="project" value="UniProtKB-SubCell"/>
</dbReference>
<dbReference type="GO" id="GO:0006882">
    <property type="term" value="P:intracellular zinc ion homeostasis"/>
    <property type="evidence" value="ECO:0007669"/>
    <property type="project" value="InterPro"/>
</dbReference>
<reference evidence="21 22" key="2">
    <citation type="submission" date="2018-11" db="EMBL/GenBank/DDBJ databases">
        <authorList>
            <consortium name="Pathogen Informatics"/>
        </authorList>
    </citation>
    <scope>NUCLEOTIDE SEQUENCE [LARGE SCALE GENOMIC DNA]</scope>
</reference>
<proteinExistence type="inferred from homology"/>
<dbReference type="Pfam" id="PF16916">
    <property type="entry name" value="ZT_dimer"/>
    <property type="match status" value="1"/>
</dbReference>
<evidence type="ECO:0000256" key="2">
    <source>
        <dbReference type="ARBA" id="ARBA00004205"/>
    </source>
</evidence>
<evidence type="ECO:0000256" key="19">
    <source>
        <dbReference type="SAM" id="Phobius"/>
    </source>
</evidence>
<reference evidence="23" key="1">
    <citation type="submission" date="2017-02" db="UniProtKB">
        <authorList>
            <consortium name="WormBaseParasite"/>
        </authorList>
    </citation>
    <scope>IDENTIFICATION</scope>
</reference>
<evidence type="ECO:0000256" key="9">
    <source>
        <dbReference type="ARBA" id="ARBA00022906"/>
    </source>
</evidence>
<keyword evidence="5" id="KW-0813">Transport</keyword>
<dbReference type="GO" id="GO:0015297">
    <property type="term" value="F:antiporter activity"/>
    <property type="evidence" value="ECO:0007669"/>
    <property type="project" value="UniProtKB-KW"/>
</dbReference>
<evidence type="ECO:0000256" key="6">
    <source>
        <dbReference type="ARBA" id="ARBA00022449"/>
    </source>
</evidence>
<comment type="catalytic activity">
    <reaction evidence="18">
        <text>Zn(2+)(in) + 2 H(+)(out) = Zn(2+)(out) + 2 H(+)(in)</text>
        <dbReference type="Rhea" id="RHEA:72627"/>
        <dbReference type="ChEBI" id="CHEBI:15378"/>
        <dbReference type="ChEBI" id="CHEBI:29105"/>
    </reaction>
</comment>
<dbReference type="PANTHER" id="PTHR45755:SF1">
    <property type="entry name" value="PROTON-COUPLED ZINC ANTIPORTER SLC30A5"/>
    <property type="match status" value="1"/>
</dbReference>
<keyword evidence="8" id="KW-0862">Zinc</keyword>
<comment type="subunit">
    <text evidence="14">Heterodimer with SLC30A6/ZNT6; form a functional zinc ion transmembrane transporter.</text>
</comment>
<dbReference type="SUPFAM" id="SSF161111">
    <property type="entry name" value="Cation efflux protein transmembrane domain-like"/>
    <property type="match status" value="1"/>
</dbReference>
<name>A0A0R3QAR8_9BILA</name>
<dbReference type="PANTHER" id="PTHR45755">
    <property type="match status" value="1"/>
</dbReference>
<evidence type="ECO:0000256" key="12">
    <source>
        <dbReference type="ARBA" id="ARBA00023065"/>
    </source>
</evidence>
<evidence type="ECO:0000313" key="22">
    <source>
        <dbReference type="Proteomes" id="UP000280834"/>
    </source>
</evidence>
<dbReference type="GO" id="GO:0046872">
    <property type="term" value="F:metal ion binding"/>
    <property type="evidence" value="ECO:0007669"/>
    <property type="project" value="UniProtKB-KW"/>
</dbReference>
<feature type="transmembrane region" description="Helical" evidence="19">
    <location>
        <begin position="12"/>
        <end position="30"/>
    </location>
</feature>
<keyword evidence="9" id="KW-0864">Zinc transport</keyword>
<evidence type="ECO:0000256" key="8">
    <source>
        <dbReference type="ARBA" id="ARBA00022833"/>
    </source>
</evidence>
<evidence type="ECO:0000313" key="23">
    <source>
        <dbReference type="WBParaSite" id="BTMF_0000343701-mRNA-1"/>
    </source>
</evidence>
<evidence type="ECO:0000256" key="18">
    <source>
        <dbReference type="ARBA" id="ARBA00048349"/>
    </source>
</evidence>
<dbReference type="WBParaSite" id="BTMF_0000343701-mRNA-1">
    <property type="protein sequence ID" value="BTMF_0000343701-mRNA-1"/>
    <property type="gene ID" value="BTMF_0000343701"/>
</dbReference>
<dbReference type="InterPro" id="IPR027470">
    <property type="entry name" value="Cation_efflux_CTD"/>
</dbReference>
<evidence type="ECO:0000256" key="5">
    <source>
        <dbReference type="ARBA" id="ARBA00022448"/>
    </source>
</evidence>
<feature type="domain" description="Cation efflux protein cytoplasmic" evidence="20">
    <location>
        <begin position="46"/>
        <end position="117"/>
    </location>
</feature>
<dbReference type="InterPro" id="IPR002524">
    <property type="entry name" value="Cation_efflux"/>
</dbReference>
<dbReference type="EMBL" id="UZAG01002337">
    <property type="protein sequence ID" value="VDO13258.1"/>
    <property type="molecule type" value="Genomic_DNA"/>
</dbReference>
<accession>A0A0R3QAR8</accession>
<dbReference type="STRING" id="42155.A0A0R3QAR8"/>
<evidence type="ECO:0000256" key="14">
    <source>
        <dbReference type="ARBA" id="ARBA00038531"/>
    </source>
</evidence>
<keyword evidence="22" id="KW-1185">Reference proteome</keyword>
<protein>
    <recommendedName>
        <fullName evidence="15">Proton-coupled zinc antiporter SLC30A5</fullName>
    </recommendedName>
    <alternativeName>
        <fullName evidence="17">Solute carrier family 30 member 5</fullName>
    </alternativeName>
    <alternativeName>
        <fullName evidence="16">Zinc transporter 5</fullName>
    </alternativeName>
</protein>
<evidence type="ECO:0000256" key="7">
    <source>
        <dbReference type="ARBA" id="ARBA00022692"/>
    </source>
</evidence>
<organism evidence="23">
    <name type="scientific">Brugia timori</name>
    <dbReference type="NCBI Taxonomy" id="42155"/>
    <lineage>
        <taxon>Eukaryota</taxon>
        <taxon>Metazoa</taxon>
        <taxon>Ecdysozoa</taxon>
        <taxon>Nematoda</taxon>
        <taxon>Chromadorea</taxon>
        <taxon>Rhabditida</taxon>
        <taxon>Spirurina</taxon>
        <taxon>Spiruromorpha</taxon>
        <taxon>Filarioidea</taxon>
        <taxon>Onchocercidae</taxon>
        <taxon>Brugia</taxon>
    </lineage>
</organism>
<sequence length="179" mass="20594">MIQYFGWKWVDPLCSLILSMLILGSVIPLLKQSMATLMQNMPPKTEEEFEHILHEILNMEGVMSYSNVHLWQLKSVFNIVSLHVQVSDDANDQIIRLKILKILKSINITQASVQVEKENFFHRISALCPSYKIPQRITKGVAIGHTSVSGNFCHHNEVVPLLLCRLSYYDNDNSGQWYH</sequence>
<keyword evidence="12" id="KW-0406">Ion transport</keyword>
<evidence type="ECO:0000313" key="21">
    <source>
        <dbReference type="EMBL" id="VDO13258.1"/>
    </source>
</evidence>
<dbReference type="GO" id="GO:1904257">
    <property type="term" value="P:zinc ion import into Golgi lumen"/>
    <property type="evidence" value="ECO:0007669"/>
    <property type="project" value="TreeGrafter"/>
</dbReference>
<comment type="subcellular location">
    <subcellularLocation>
        <location evidence="3">Cytoplasmic vesicle</location>
        <location evidence="3">COPII-coated vesicle membrane</location>
        <topology evidence="3">Multi-pass membrane protein</topology>
    </subcellularLocation>
    <subcellularLocation>
        <location evidence="2">Golgi apparatus</location>
        <location evidence="2">Golgi stack membrane</location>
        <topology evidence="2">Multi-pass membrane protein</topology>
    </subcellularLocation>
    <subcellularLocation>
        <location evidence="1">Golgi apparatus</location>
        <location evidence="1">trans-Golgi network membrane</location>
        <topology evidence="1">Multi-pass membrane protein</topology>
    </subcellularLocation>
</comment>
<evidence type="ECO:0000256" key="17">
    <source>
        <dbReference type="ARBA" id="ARBA00042217"/>
    </source>
</evidence>
<keyword evidence="6" id="KW-0050">Antiport</keyword>
<evidence type="ECO:0000256" key="10">
    <source>
        <dbReference type="ARBA" id="ARBA00022989"/>
    </source>
</evidence>
<dbReference type="SUPFAM" id="SSF160240">
    <property type="entry name" value="Cation efflux protein cytoplasmic domain-like"/>
    <property type="match status" value="1"/>
</dbReference>
<evidence type="ECO:0000256" key="13">
    <source>
        <dbReference type="ARBA" id="ARBA00023136"/>
    </source>
</evidence>
<dbReference type="GO" id="GO:0032580">
    <property type="term" value="C:Golgi cisterna membrane"/>
    <property type="evidence" value="ECO:0007669"/>
    <property type="project" value="UniProtKB-SubCell"/>
</dbReference>
<evidence type="ECO:0000259" key="20">
    <source>
        <dbReference type="Pfam" id="PF16916"/>
    </source>
</evidence>
<evidence type="ECO:0000256" key="1">
    <source>
        <dbReference type="ARBA" id="ARBA00004166"/>
    </source>
</evidence>
<evidence type="ECO:0000256" key="4">
    <source>
        <dbReference type="ARBA" id="ARBA00008873"/>
    </source>
</evidence>
<dbReference type="InterPro" id="IPR036837">
    <property type="entry name" value="Cation_efflux_CTD_sf"/>
</dbReference>